<proteinExistence type="predicted"/>
<feature type="domain" description="PABC" evidence="1">
    <location>
        <begin position="172"/>
        <end position="235"/>
    </location>
</feature>
<evidence type="ECO:0000313" key="2">
    <source>
        <dbReference type="EMBL" id="KAG8367296.1"/>
    </source>
</evidence>
<dbReference type="Gene3D" id="1.10.1900.10">
    <property type="entry name" value="c-terminal domain of poly(a) binding protein"/>
    <property type="match status" value="2"/>
</dbReference>
<protein>
    <recommendedName>
        <fullName evidence="1">PABC domain-containing protein</fullName>
    </recommendedName>
</protein>
<dbReference type="GO" id="GO:0034450">
    <property type="term" value="F:ubiquitin-ubiquitin ligase activity"/>
    <property type="evidence" value="ECO:0007669"/>
    <property type="project" value="TreeGrafter"/>
</dbReference>
<comment type="caution">
    <text evidence="2">The sequence shown here is derived from an EMBL/GenBank/DDBJ whole genome shotgun (WGS) entry which is preliminary data.</text>
</comment>
<dbReference type="EMBL" id="WHWC01000016">
    <property type="protein sequence ID" value="KAG8367296.1"/>
    <property type="molecule type" value="Genomic_DNA"/>
</dbReference>
<feature type="domain" description="PABC" evidence="1">
    <location>
        <begin position="52"/>
        <end position="129"/>
    </location>
</feature>
<dbReference type="GO" id="GO:0090263">
    <property type="term" value="P:positive regulation of canonical Wnt signaling pathway"/>
    <property type="evidence" value="ECO:0007669"/>
    <property type="project" value="TreeGrafter"/>
</dbReference>
<gene>
    <name evidence="2" type="ORF">BUALT_Bualt16G0057600</name>
</gene>
<keyword evidence="3" id="KW-1185">Reference proteome</keyword>
<dbReference type="GO" id="GO:0000209">
    <property type="term" value="P:protein polyubiquitination"/>
    <property type="evidence" value="ECO:0007669"/>
    <property type="project" value="TreeGrafter"/>
</dbReference>
<dbReference type="GO" id="GO:0003723">
    <property type="term" value="F:RNA binding"/>
    <property type="evidence" value="ECO:0007669"/>
    <property type="project" value="InterPro"/>
</dbReference>
<dbReference type="InterPro" id="IPR036053">
    <property type="entry name" value="PABP-dom"/>
</dbReference>
<evidence type="ECO:0000259" key="1">
    <source>
        <dbReference type="PROSITE" id="PS51309"/>
    </source>
</evidence>
<dbReference type="SMART" id="SM00517">
    <property type="entry name" value="PolyA"/>
    <property type="match status" value="2"/>
</dbReference>
<dbReference type="PANTHER" id="PTHR46276">
    <property type="entry name" value="E3 UBIQUITIN-PROTEIN LIGASE UBR5"/>
    <property type="match status" value="1"/>
</dbReference>
<accession>A0AAV6WA11</accession>
<reference evidence="2" key="1">
    <citation type="submission" date="2019-10" db="EMBL/GenBank/DDBJ databases">
        <authorList>
            <person name="Zhang R."/>
            <person name="Pan Y."/>
            <person name="Wang J."/>
            <person name="Ma R."/>
            <person name="Yu S."/>
        </authorList>
    </citation>
    <scope>NUCLEOTIDE SEQUENCE</scope>
    <source>
        <strain evidence="2">LA-IB0</strain>
        <tissue evidence="2">Leaf</tissue>
    </source>
</reference>
<dbReference type="PROSITE" id="PS51309">
    <property type="entry name" value="PABC"/>
    <property type="match status" value="2"/>
</dbReference>
<dbReference type="InterPro" id="IPR002004">
    <property type="entry name" value="PABP_HYD_C"/>
</dbReference>
<evidence type="ECO:0000313" key="3">
    <source>
        <dbReference type="Proteomes" id="UP000826271"/>
    </source>
</evidence>
<dbReference type="AlphaFoldDB" id="A0AAV6WA11"/>
<dbReference type="SUPFAM" id="SSF63570">
    <property type="entry name" value="PABC (PABP) domain"/>
    <property type="match status" value="2"/>
</dbReference>
<dbReference type="PANTHER" id="PTHR46276:SF1">
    <property type="entry name" value="E3 UBIQUITIN-PROTEIN LIGASE UBR5"/>
    <property type="match status" value="1"/>
</dbReference>
<dbReference type="Pfam" id="PF00658">
    <property type="entry name" value="MLLE"/>
    <property type="match status" value="2"/>
</dbReference>
<dbReference type="GO" id="GO:0005634">
    <property type="term" value="C:nucleus"/>
    <property type="evidence" value="ECO:0007669"/>
    <property type="project" value="TreeGrafter"/>
</dbReference>
<organism evidence="2 3">
    <name type="scientific">Buddleja alternifolia</name>
    <dbReference type="NCBI Taxonomy" id="168488"/>
    <lineage>
        <taxon>Eukaryota</taxon>
        <taxon>Viridiplantae</taxon>
        <taxon>Streptophyta</taxon>
        <taxon>Embryophyta</taxon>
        <taxon>Tracheophyta</taxon>
        <taxon>Spermatophyta</taxon>
        <taxon>Magnoliopsida</taxon>
        <taxon>eudicotyledons</taxon>
        <taxon>Gunneridae</taxon>
        <taxon>Pentapetalae</taxon>
        <taxon>asterids</taxon>
        <taxon>lamiids</taxon>
        <taxon>Lamiales</taxon>
        <taxon>Scrophulariaceae</taxon>
        <taxon>Buddlejeae</taxon>
        <taxon>Buddleja</taxon>
    </lineage>
</organism>
<dbReference type="GO" id="GO:0005737">
    <property type="term" value="C:cytoplasm"/>
    <property type="evidence" value="ECO:0007669"/>
    <property type="project" value="TreeGrafter"/>
</dbReference>
<sequence length="235" mass="26283">MLQAMPGRLYRHPPTANYDADNLDLVLIPLDWNGMSHPNPVSIVESIFPFSEPNEQLALLTLITSEGQRTVLGENLYPFVEELEHDNAPKVTGMLLELPHMEILHLLRSPDALSTKVAEALEAMPGRLYRHPPTANYDADNFDLVLNPLDWNGMPHPNNPVSIVESIFPFSETNEQLALLTLITPEGQRTVLGENLYPLVEELEHDNAPKVTGMLLELPHMEILHLLRSPDALSA</sequence>
<name>A0AAV6WA11_9LAMI</name>
<dbReference type="Proteomes" id="UP000826271">
    <property type="component" value="Unassembled WGS sequence"/>
</dbReference>